<dbReference type="Pfam" id="PF00668">
    <property type="entry name" value="Condensation"/>
    <property type="match status" value="2"/>
</dbReference>
<dbReference type="SUPFAM" id="SSF47336">
    <property type="entry name" value="ACP-like"/>
    <property type="match status" value="3"/>
</dbReference>
<dbReference type="InterPro" id="IPR020802">
    <property type="entry name" value="TesA-like"/>
</dbReference>
<dbReference type="FunFam" id="3.40.50.12780:FF:000012">
    <property type="entry name" value="Non-ribosomal peptide synthetase"/>
    <property type="match status" value="1"/>
</dbReference>
<evidence type="ECO:0000256" key="3">
    <source>
        <dbReference type="ARBA" id="ARBA00022553"/>
    </source>
</evidence>
<evidence type="ECO:0000313" key="5">
    <source>
        <dbReference type="EMBL" id="SDU82421.1"/>
    </source>
</evidence>
<dbReference type="InterPro" id="IPR042099">
    <property type="entry name" value="ANL_N_sf"/>
</dbReference>
<dbReference type="InterPro" id="IPR001242">
    <property type="entry name" value="Condensation_dom"/>
</dbReference>
<dbReference type="InterPro" id="IPR006162">
    <property type="entry name" value="Ppantetheine_attach_site"/>
</dbReference>
<dbReference type="CDD" id="cd05930">
    <property type="entry name" value="A_NRPS"/>
    <property type="match status" value="2"/>
</dbReference>
<feature type="domain" description="Carrier" evidence="4">
    <location>
        <begin position="2317"/>
        <end position="2392"/>
    </location>
</feature>
<dbReference type="InterPro" id="IPR029058">
    <property type="entry name" value="AB_hydrolase_fold"/>
</dbReference>
<dbReference type="InterPro" id="IPR023213">
    <property type="entry name" value="CAT-like_dom_sf"/>
</dbReference>
<dbReference type="PROSITE" id="PS50075">
    <property type="entry name" value="CARRIER"/>
    <property type="match status" value="3"/>
</dbReference>
<dbReference type="GO" id="GO:0031177">
    <property type="term" value="F:phosphopantetheine binding"/>
    <property type="evidence" value="ECO:0007669"/>
    <property type="project" value="InterPro"/>
</dbReference>
<evidence type="ECO:0000313" key="6">
    <source>
        <dbReference type="Proteomes" id="UP000183180"/>
    </source>
</evidence>
<reference evidence="5 6" key="1">
    <citation type="submission" date="2016-10" db="EMBL/GenBank/DDBJ databases">
        <authorList>
            <person name="de Groot N.N."/>
        </authorList>
    </citation>
    <scope>NUCLEOTIDE SEQUENCE [LARGE SCALE GENOMIC DNA]</scope>
    <source>
        <strain evidence="5 6">DSM 44215</strain>
    </source>
</reference>
<dbReference type="EMBL" id="FNLM01000036">
    <property type="protein sequence ID" value="SDU82421.1"/>
    <property type="molecule type" value="Genomic_DNA"/>
</dbReference>
<keyword evidence="3" id="KW-0597">Phosphoprotein</keyword>
<dbReference type="Proteomes" id="UP000183180">
    <property type="component" value="Unassembled WGS sequence"/>
</dbReference>
<dbReference type="InterPro" id="IPR020806">
    <property type="entry name" value="PKS_PP-bd"/>
</dbReference>
<keyword evidence="2" id="KW-0596">Phosphopantetheine</keyword>
<dbReference type="Gene3D" id="2.30.38.10">
    <property type="entry name" value="Luciferase, Domain 3"/>
    <property type="match status" value="2"/>
</dbReference>
<evidence type="ECO:0000259" key="4">
    <source>
        <dbReference type="PROSITE" id="PS50075"/>
    </source>
</evidence>
<dbReference type="SMART" id="SM00823">
    <property type="entry name" value="PKS_PP"/>
    <property type="match status" value="3"/>
</dbReference>
<dbReference type="PROSITE" id="PS00455">
    <property type="entry name" value="AMP_BINDING"/>
    <property type="match status" value="2"/>
</dbReference>
<dbReference type="Gene3D" id="1.10.1200.10">
    <property type="entry name" value="ACP-like"/>
    <property type="match status" value="2"/>
</dbReference>
<gene>
    <name evidence="5" type="ORF">SAMN04488548_136631</name>
</gene>
<dbReference type="GO" id="GO:0043041">
    <property type="term" value="P:amino acid activation for nonribosomal peptide biosynthetic process"/>
    <property type="evidence" value="ECO:0007669"/>
    <property type="project" value="TreeGrafter"/>
</dbReference>
<dbReference type="Pfam" id="PF00975">
    <property type="entry name" value="Thioesterase"/>
    <property type="match status" value="1"/>
</dbReference>
<dbReference type="InterPro" id="IPR009081">
    <property type="entry name" value="PP-bd_ACP"/>
</dbReference>
<protein>
    <submittedName>
        <fullName evidence="5">Amino acid adenylation domain-containing protein</fullName>
    </submittedName>
</protein>
<dbReference type="SMART" id="SM00824">
    <property type="entry name" value="PKS_TE"/>
    <property type="match status" value="1"/>
</dbReference>
<dbReference type="InterPro" id="IPR025110">
    <property type="entry name" value="AMP-bd_C"/>
</dbReference>
<dbReference type="PANTHER" id="PTHR45527">
    <property type="entry name" value="NONRIBOSOMAL PEPTIDE SYNTHETASE"/>
    <property type="match status" value="1"/>
</dbReference>
<dbReference type="GO" id="GO:0003824">
    <property type="term" value="F:catalytic activity"/>
    <property type="evidence" value="ECO:0007669"/>
    <property type="project" value="InterPro"/>
</dbReference>
<dbReference type="GO" id="GO:0008610">
    <property type="term" value="P:lipid biosynthetic process"/>
    <property type="evidence" value="ECO:0007669"/>
    <property type="project" value="UniProtKB-ARBA"/>
</dbReference>
<dbReference type="FunFam" id="3.30.559.30:FF:000001">
    <property type="entry name" value="Non-ribosomal peptide synthetase"/>
    <property type="match status" value="1"/>
</dbReference>
<dbReference type="InterPro" id="IPR000873">
    <property type="entry name" value="AMP-dep_synth/lig_dom"/>
</dbReference>
<feature type="domain" description="Carrier" evidence="4">
    <location>
        <begin position="193"/>
        <end position="268"/>
    </location>
</feature>
<dbReference type="NCBIfam" id="NF003417">
    <property type="entry name" value="PRK04813.1"/>
    <property type="match status" value="3"/>
</dbReference>
<evidence type="ECO:0000256" key="2">
    <source>
        <dbReference type="ARBA" id="ARBA00022450"/>
    </source>
</evidence>
<accession>A0A1H2LPA2</accession>
<dbReference type="Gene3D" id="3.30.559.30">
    <property type="entry name" value="Nonribosomal peptide synthetase, condensation domain"/>
    <property type="match status" value="2"/>
</dbReference>
<comment type="cofactor">
    <cofactor evidence="1">
        <name>pantetheine 4'-phosphate</name>
        <dbReference type="ChEBI" id="CHEBI:47942"/>
    </cofactor>
</comment>
<dbReference type="UniPathway" id="UPA00011"/>
<evidence type="ECO:0000256" key="1">
    <source>
        <dbReference type="ARBA" id="ARBA00001957"/>
    </source>
</evidence>
<dbReference type="FunFam" id="1.10.1200.10:FF:000005">
    <property type="entry name" value="Nonribosomal peptide synthetase 1"/>
    <property type="match status" value="1"/>
</dbReference>
<dbReference type="Pfam" id="PF00550">
    <property type="entry name" value="PP-binding"/>
    <property type="match status" value="3"/>
</dbReference>
<dbReference type="Pfam" id="PF00501">
    <property type="entry name" value="AMP-binding"/>
    <property type="match status" value="2"/>
</dbReference>
<dbReference type="Pfam" id="PF13193">
    <property type="entry name" value="AMP-binding_C"/>
    <property type="match status" value="3"/>
</dbReference>
<dbReference type="NCBIfam" id="TIGR01733">
    <property type="entry name" value="AA-adenyl-dom"/>
    <property type="match status" value="2"/>
</dbReference>
<dbReference type="SUPFAM" id="SSF56801">
    <property type="entry name" value="Acetyl-CoA synthetase-like"/>
    <property type="match status" value="3"/>
</dbReference>
<dbReference type="SUPFAM" id="SSF52777">
    <property type="entry name" value="CoA-dependent acyltransferases"/>
    <property type="match status" value="4"/>
</dbReference>
<name>A0A1H2LPA2_9ACTN</name>
<dbReference type="InterPro" id="IPR001031">
    <property type="entry name" value="Thioesterase"/>
</dbReference>
<dbReference type="FunFam" id="2.30.38.10:FF:000001">
    <property type="entry name" value="Non-ribosomal peptide synthetase PvdI"/>
    <property type="match status" value="1"/>
</dbReference>
<dbReference type="PANTHER" id="PTHR45527:SF1">
    <property type="entry name" value="FATTY ACID SYNTHASE"/>
    <property type="match status" value="1"/>
</dbReference>
<dbReference type="PROSITE" id="PS00012">
    <property type="entry name" value="PHOSPHOPANTETHEINE"/>
    <property type="match status" value="2"/>
</dbReference>
<dbReference type="Gene3D" id="3.40.50.1820">
    <property type="entry name" value="alpha/beta hydrolase"/>
    <property type="match status" value="1"/>
</dbReference>
<dbReference type="FunFam" id="3.40.50.980:FF:000001">
    <property type="entry name" value="Non-ribosomal peptide synthetase"/>
    <property type="match status" value="1"/>
</dbReference>
<dbReference type="InterPro" id="IPR010071">
    <property type="entry name" value="AA_adenyl_dom"/>
</dbReference>
<feature type="domain" description="Carrier" evidence="4">
    <location>
        <begin position="1269"/>
        <end position="1345"/>
    </location>
</feature>
<dbReference type="InterPro" id="IPR020845">
    <property type="entry name" value="AMP-binding_CS"/>
</dbReference>
<dbReference type="GO" id="GO:0005737">
    <property type="term" value="C:cytoplasm"/>
    <property type="evidence" value="ECO:0007669"/>
    <property type="project" value="TreeGrafter"/>
</dbReference>
<dbReference type="CDD" id="cd19540">
    <property type="entry name" value="LCL_NRPS-like"/>
    <property type="match status" value="2"/>
</dbReference>
<sequence>MTIGRAVGPVAAVVLDTWMRPVPQGVVGELYLFGPGLADGYVGNPSTTAARFVACPFGEAGDRMYRTGDLVRRTADNHLEFLGRNDFQVKIRGTRIEVGEIDALLGDRPDVAYAVTVARSDNGMPRILVSYVVAVPGEELSGGELRDMLSQSLPAYMVPAAVVVLGEIPRTPTGKLDRNRLPEPVFAATEFRAPSNPAESAVATAFEEVLEIERVGADDDFFALGGDSLSASVVAARVGAALGVRVPVRALFEAPTVSSLAALAGSLHEGQRAPLIAGPRPERLPLSLAQQRMWFLNRMEPESPAYNIPVILKLNGRLDIAALEQALADVIGRHEVLRTIYPDDAGEPYQLVLDHVAAAVEVRYVPGGAVEEVVGEFVRRGFDVTTRVPIRVGLLRIDEPGASGGGQFLDRAGEFLLVLVVHHIAGDGQSMAPLARDVMSAYAARLAGQEPSWEPLEVQYADYALWQRRVLGEPDDPQSLMHAQLDYWRSRLAEIPDVLDLPTDRPRPAVASLSGGHVPVEIDARLHGRLLELARSRNASLFMVLHAALATLLGRLSGGDDIVVGSPVAGRGEPGLEPLVGMFVNTLALRTPLDREQSFVELLGQVRDTDLHAYEHGDVPFERIVEELNPQRSTAHHPLFQVALAFQNLSKVDVQLPEVAVSRAQADTGVCQFDLQLVVADAYGDNGAAEGITGAMMFAHDLFDPATVEGFVRRLNRLLEAIVDDPETPVGEIDWLDAAERTELLSRVGRPRLADAEAPAPVLLPEVFAAAVRRNPHGPAVVAGGAEMSYTELDRRSNRLARHLIRLGAAPEQPVAVAVERSLQSVVAWWAVVKSGAAYVPVDPHYPTARIDQMVTDSGATLGITTLGARSGLPGTIDWVVVDDPTDAARIDAEDDAEVEQAERIRPVRAANTAWVVFTSGSTGVPKGVAVSHAGIADYLTSLFVDPASGPTSRVLHFASPSFDASLLEILLSISSSSALVVAPTDVRGGNELGDFMRDQRITHAFVTPAALASVDPQGLDDLREVMSGGDEVPTDLISRWVGDDPARARRFRVLYGPTETTIVATATEPLNAGERSTIGTPMSGMQALVLDARMQPVPVGVAGELHLAGPALARGYLNRPGVSASRYVANPFGRPGERMYRTGDVVRWNAAGSLEFLGRNDFQVKIHGFRVELGEIDSALGEHPGVSFAVTVPRRDSGVGMRLVSYVVPAPGEVISGEKLRALLLDSLPPYMVPAAVMVLDEIPLTPSGKLDRKALPAPLITTRRFRAPASPVEEIVAGVFADVLGIEGGVGADDDFFDLGGNSLAATRVVSRIGAALGTNVGVSMIFEASTVSKLAARAESHTAIGRIPLGALERPERIPLSYAQQRMWFLSRIEPESPAYSIPIVVRLSGHLDVDNLRAAIGDVVDRHEILRTVYPYVDAEPTQVILPPAADRVPVVVTAVPEAEMPRAMSQLLARPFDVTSEVPVRISLFSLGDDEWVLAVVIHHIGADGSSLTPLARDLMNAYAARTNGGEPGWEPLPVQYADYAIWQRVVLGTTEDPDSLLHAQIDYWSKQLADAPALLELPADRPRPPTQSYTGGNVPLAVDADLHAALQQVARAHNTTLFMVFHAALAALLARLAATDDVAIGTPYAGRGERELDDLIGMFVNTLVLRTQLRPDMSLGELIDDVRDTDLAAFGHSDVPFERLVGELNPVRSDAYNPLFQVMLAFQNISSADIELPELSVSAVEPDTGMSLFDLQVTVSDTYDSSGAPAGLRGGITFATDLFDASTVAGFGERLVRMLSALAEDPARGVHEVDLLDDTERDAVLVRCNETARAIDPAETLPSLFAGAVAGFADGPAITAGEVTLTYAEFAGRVNRLARWLVSRGVGPDSLVALRMRRSLDQVTAMYAVHAAGGAYVPVDPDHPAERIDYMLECADPVVVLTSLDGVELDAFDDTPLTDDDRLGPLTPDNLAYVLFTSGSTGRPKGVAVSHRSAVNQVRWISDEYDLNVADVVLQKTPATFDVSVWELFATLAVGARLVIARSDGHTDPDYLADTIARERVTITSFVPSMLAVFAGSATACSPESLRALLVAGEAFGPDVVGAARRMLPGVELHNLYGPTEFTVHATARAVHPDDTGSVPMGKPVWNARAYVLDSRLQPVPMGVTGDLYLSGTQVARGYHGRPGLTAERFVPDPFAPGERMYRTGDLVRRRPTGDLEYLGRSDFQVKLRGLRIELGEIEAVFAEHPKVARAIATVTSTDTVEFLAVYLVPATGAADALDTDEVTAFASTELPGYMMPTAVLVLDTVPLTASGKLDRKRLPKPTLNTAEFREPSTWLEGEIVRTFEHVLGVPRVGVDDDFYELGGNSLRSVQVVNDLKSELHMDIPVRWMLSASSPADLARRIEDWMGRGEDADQSMEFDALPPLGLDVLLTIRPGGERPPLFCVHPASGLSWAYHTLGRHLASGRPVYGLQAPQIGGENDGPTTISGLARRYFDEMRTVQPHGPYHLMGWSLGGTIAHAVAAEIRAAGEEVGLLAMLDTEADAVDTDAITTITAGELISNLGPVLGIDFVSADATAEEAAEQIAARLGGGLGIDAESIENLTEAYNMLIRATGDWQPPVVDVDLRYFTAVRDRRADAVGHDGWAPYVRGDISNVDVDVHHLGMTENEAIIRIAGILDEYMTRDDGHEHGLSGSRDFNNGRFTIKK</sequence>
<dbReference type="InterPro" id="IPR036736">
    <property type="entry name" value="ACP-like_sf"/>
</dbReference>
<proteinExistence type="predicted"/>
<organism evidence="5 6">
    <name type="scientific">Gordonia westfalica</name>
    <dbReference type="NCBI Taxonomy" id="158898"/>
    <lineage>
        <taxon>Bacteria</taxon>
        <taxon>Bacillati</taxon>
        <taxon>Actinomycetota</taxon>
        <taxon>Actinomycetes</taxon>
        <taxon>Mycobacteriales</taxon>
        <taxon>Gordoniaceae</taxon>
        <taxon>Gordonia</taxon>
    </lineage>
</organism>
<dbReference type="STRING" id="158898.SAMN04488548_136631"/>
<dbReference type="Gene3D" id="3.40.50.12780">
    <property type="entry name" value="N-terminal domain of ligase-like"/>
    <property type="match status" value="1"/>
</dbReference>
<dbReference type="Gene3D" id="3.30.559.10">
    <property type="entry name" value="Chloramphenicol acetyltransferase-like domain"/>
    <property type="match status" value="2"/>
</dbReference>
<dbReference type="SUPFAM" id="SSF53474">
    <property type="entry name" value="alpha/beta-Hydrolases"/>
    <property type="match status" value="1"/>
</dbReference>
<dbReference type="Gene3D" id="3.30.300.30">
    <property type="match status" value="3"/>
</dbReference>
<dbReference type="GO" id="GO:0044550">
    <property type="term" value="P:secondary metabolite biosynthetic process"/>
    <property type="evidence" value="ECO:0007669"/>
    <property type="project" value="TreeGrafter"/>
</dbReference>
<dbReference type="Gene3D" id="3.40.50.980">
    <property type="match status" value="4"/>
</dbReference>
<dbReference type="InterPro" id="IPR045851">
    <property type="entry name" value="AMP-bd_C_sf"/>
</dbReference>